<comment type="caution">
    <text evidence="2">The sequence shown here is derived from an EMBL/GenBank/DDBJ whole genome shotgun (WGS) entry which is preliminary data.</text>
</comment>
<sequence length="270" mass="29779">MSAPIQVCNSSNYNKCNSGALGAYRAATADPSAVKSAFLFDKRPVWTTVRNALSPAPSITPGGRLRRPVVHRQAATLPFAIPPGTGAVPRIEERTRGSLICIWALRLSPSLVSTRPSFFDNIPDFQNGLVVLWLEGEDSALFTESNMQPSGLCENPGGERAEENERDGVRFISAGRENEKNSVTRYRPKSAADCEAPVTRNEHQTEDRCADLLKDILVERKGTGWVFHIREPAAALSDINITESFCTETIGEHWEMADGTRQHYQRAHSN</sequence>
<reference evidence="2 3" key="1">
    <citation type="submission" date="2019-03" db="EMBL/GenBank/DDBJ databases">
        <title>First draft genome of Liparis tanakae, snailfish: a comprehensive survey of snailfish specific genes.</title>
        <authorList>
            <person name="Kim W."/>
            <person name="Song I."/>
            <person name="Jeong J.-H."/>
            <person name="Kim D."/>
            <person name="Kim S."/>
            <person name="Ryu S."/>
            <person name="Song J.Y."/>
            <person name="Lee S.K."/>
        </authorList>
    </citation>
    <scope>NUCLEOTIDE SEQUENCE [LARGE SCALE GENOMIC DNA]</scope>
    <source>
        <tissue evidence="2">Muscle</tissue>
    </source>
</reference>
<dbReference type="AlphaFoldDB" id="A0A4Z2HI19"/>
<dbReference type="EMBL" id="SRLO01000250">
    <property type="protein sequence ID" value="TNN64554.1"/>
    <property type="molecule type" value="Genomic_DNA"/>
</dbReference>
<dbReference type="Proteomes" id="UP000314294">
    <property type="component" value="Unassembled WGS sequence"/>
</dbReference>
<gene>
    <name evidence="2" type="ORF">EYF80_025181</name>
</gene>
<feature type="region of interest" description="Disordered" evidence="1">
    <location>
        <begin position="145"/>
        <end position="164"/>
    </location>
</feature>
<keyword evidence="3" id="KW-1185">Reference proteome</keyword>
<evidence type="ECO:0000313" key="3">
    <source>
        <dbReference type="Proteomes" id="UP000314294"/>
    </source>
</evidence>
<proteinExistence type="predicted"/>
<accession>A0A4Z2HI19</accession>
<evidence type="ECO:0000256" key="1">
    <source>
        <dbReference type="SAM" id="MobiDB-lite"/>
    </source>
</evidence>
<evidence type="ECO:0000313" key="2">
    <source>
        <dbReference type="EMBL" id="TNN64554.1"/>
    </source>
</evidence>
<organism evidence="2 3">
    <name type="scientific">Liparis tanakae</name>
    <name type="common">Tanaka's snailfish</name>
    <dbReference type="NCBI Taxonomy" id="230148"/>
    <lineage>
        <taxon>Eukaryota</taxon>
        <taxon>Metazoa</taxon>
        <taxon>Chordata</taxon>
        <taxon>Craniata</taxon>
        <taxon>Vertebrata</taxon>
        <taxon>Euteleostomi</taxon>
        <taxon>Actinopterygii</taxon>
        <taxon>Neopterygii</taxon>
        <taxon>Teleostei</taxon>
        <taxon>Neoteleostei</taxon>
        <taxon>Acanthomorphata</taxon>
        <taxon>Eupercaria</taxon>
        <taxon>Perciformes</taxon>
        <taxon>Cottioidei</taxon>
        <taxon>Cottales</taxon>
        <taxon>Liparidae</taxon>
        <taxon>Liparis</taxon>
    </lineage>
</organism>
<protein>
    <submittedName>
        <fullName evidence="2">Uncharacterized protein</fullName>
    </submittedName>
</protein>
<name>A0A4Z2HI19_9TELE</name>